<evidence type="ECO:0000256" key="7">
    <source>
        <dbReference type="ARBA" id="ARBA00023136"/>
    </source>
</evidence>
<feature type="transmembrane region" description="Helical" evidence="8">
    <location>
        <begin position="140"/>
        <end position="162"/>
    </location>
</feature>
<keyword evidence="3" id="KW-1003">Cell membrane</keyword>
<dbReference type="InterPro" id="IPR050549">
    <property type="entry name" value="MFS_Trehalose_Transporter"/>
</dbReference>
<feature type="transmembrane region" description="Helical" evidence="8">
    <location>
        <begin position="106"/>
        <end position="128"/>
    </location>
</feature>
<dbReference type="InterPro" id="IPR005829">
    <property type="entry name" value="Sugar_transporter_CS"/>
</dbReference>
<dbReference type="PANTHER" id="PTHR48021">
    <property type="match status" value="1"/>
</dbReference>
<evidence type="ECO:0000256" key="2">
    <source>
        <dbReference type="ARBA" id="ARBA00022448"/>
    </source>
</evidence>
<feature type="transmembrane region" description="Helical" evidence="8">
    <location>
        <begin position="168"/>
        <end position="184"/>
    </location>
</feature>
<accession>A0A482WSQ5</accession>
<evidence type="ECO:0000256" key="1">
    <source>
        <dbReference type="ARBA" id="ARBA00004651"/>
    </source>
</evidence>
<protein>
    <recommendedName>
        <fullName evidence="9">Major facilitator superfamily (MFS) profile domain-containing protein</fullName>
    </recommendedName>
</protein>
<keyword evidence="6 8" id="KW-1133">Transmembrane helix</keyword>
<comment type="subcellular location">
    <subcellularLocation>
        <location evidence="1">Cell membrane</location>
        <topology evidence="1">Multi-pass membrane protein</topology>
    </subcellularLocation>
</comment>
<keyword evidence="2" id="KW-0813">Transport</keyword>
<gene>
    <name evidence="10" type="ORF">LSTR_LSTR006797</name>
</gene>
<dbReference type="SMR" id="A0A482WSQ5"/>
<feature type="transmembrane region" description="Helical" evidence="8">
    <location>
        <begin position="316"/>
        <end position="339"/>
    </location>
</feature>
<dbReference type="Pfam" id="PF00083">
    <property type="entry name" value="Sugar_tr"/>
    <property type="match status" value="1"/>
</dbReference>
<dbReference type="PRINTS" id="PR00171">
    <property type="entry name" value="SUGRTRNSPORT"/>
</dbReference>
<dbReference type="EMBL" id="QKKF02026665">
    <property type="protein sequence ID" value="RZF36292.1"/>
    <property type="molecule type" value="Genomic_DNA"/>
</dbReference>
<dbReference type="STRING" id="195883.A0A482WSQ5"/>
<dbReference type="InterPro" id="IPR020846">
    <property type="entry name" value="MFS_dom"/>
</dbReference>
<dbReference type="InParanoid" id="A0A482WSQ5"/>
<evidence type="ECO:0000256" key="8">
    <source>
        <dbReference type="SAM" id="Phobius"/>
    </source>
</evidence>
<feature type="transmembrane region" description="Helical" evidence="8">
    <location>
        <begin position="12"/>
        <end position="32"/>
    </location>
</feature>
<feature type="domain" description="Major facilitator superfamily (MFS) profile" evidence="9">
    <location>
        <begin position="6"/>
        <end position="442"/>
    </location>
</feature>
<dbReference type="PROSITE" id="PS00216">
    <property type="entry name" value="SUGAR_TRANSPORT_1"/>
    <property type="match status" value="1"/>
</dbReference>
<evidence type="ECO:0000259" key="9">
    <source>
        <dbReference type="PROSITE" id="PS50850"/>
    </source>
</evidence>
<evidence type="ECO:0000256" key="3">
    <source>
        <dbReference type="ARBA" id="ARBA00022475"/>
    </source>
</evidence>
<evidence type="ECO:0000256" key="6">
    <source>
        <dbReference type="ARBA" id="ARBA00022989"/>
    </source>
</evidence>
<feature type="transmembrane region" description="Helical" evidence="8">
    <location>
        <begin position="81"/>
        <end position="100"/>
    </location>
</feature>
<dbReference type="PROSITE" id="PS50850">
    <property type="entry name" value="MFS"/>
    <property type="match status" value="1"/>
</dbReference>
<keyword evidence="7 8" id="KW-0472">Membrane</keyword>
<dbReference type="FunFam" id="1.20.1250.20:FF:000218">
    <property type="entry name" value="facilitated trehalose transporter Tret1"/>
    <property type="match status" value="1"/>
</dbReference>
<keyword evidence="11" id="KW-1185">Reference proteome</keyword>
<keyword evidence="4" id="KW-0762">Sugar transport</keyword>
<dbReference type="OrthoDB" id="6133115at2759"/>
<dbReference type="SUPFAM" id="SSF103473">
    <property type="entry name" value="MFS general substrate transporter"/>
    <property type="match status" value="1"/>
</dbReference>
<dbReference type="AlphaFoldDB" id="A0A482WSQ5"/>
<feature type="transmembrane region" description="Helical" evidence="8">
    <location>
        <begin position="384"/>
        <end position="407"/>
    </location>
</feature>
<sequence>MISSSLIRNQYVAAFSAALTMTICGSCFVWSTPLIPRLSGAHAILQMTPTEISWMVSIVELGSLVSPFPTGRIADRWGRKLALITAAPPVIISWCLILALKTAYAFYIARVLQGYAVSVVFTVCPMYLSEIASVEARGRITALVQVMWYLGILLQFCTGSYLSYEVNVYTNLALTVLVFLFFLTQPESPHYLMLYNLQEKAVKALQPLRCGASEESIRKEVTQIREALDAEKNNNASWMDLIATAADRKILLITQVLTAVRLMSGTITISAYLGELLILADWSTIDPKTCMVFFSTVTIVTIIIATCVVDKIGRIPLLIISGVGTCLSNAAIAIFFWLQNNSDMDVTNLKWLPAVVLTLFTFFFSLGLGPVTQTIQAELFPSHLRGYGSIVSVFNMTILSFLGLRSYQIINDLFGVCTNFIIFSLVCGLGLIFTILYVPETKGKTFYEIRTYFLKHNKEGNDLEIEPKC</sequence>
<proteinExistence type="predicted"/>
<reference evidence="10 11" key="1">
    <citation type="journal article" date="2017" name="Gigascience">
        <title>Genome sequence of the small brown planthopper, Laodelphax striatellus.</title>
        <authorList>
            <person name="Zhu J."/>
            <person name="Jiang F."/>
            <person name="Wang X."/>
            <person name="Yang P."/>
            <person name="Bao Y."/>
            <person name="Zhao W."/>
            <person name="Wang W."/>
            <person name="Lu H."/>
            <person name="Wang Q."/>
            <person name="Cui N."/>
            <person name="Li J."/>
            <person name="Chen X."/>
            <person name="Luo L."/>
            <person name="Yu J."/>
            <person name="Kang L."/>
            <person name="Cui F."/>
        </authorList>
    </citation>
    <scope>NUCLEOTIDE SEQUENCE [LARGE SCALE GENOMIC DNA]</scope>
    <source>
        <strain evidence="10">Lst14</strain>
    </source>
</reference>
<evidence type="ECO:0000313" key="11">
    <source>
        <dbReference type="Proteomes" id="UP000291343"/>
    </source>
</evidence>
<name>A0A482WSQ5_LAOST</name>
<dbReference type="PANTHER" id="PTHR48021:SF46">
    <property type="entry name" value="MAJOR FACILITATOR SUPERFAMILY (MFS) PROFILE DOMAIN-CONTAINING PROTEIN"/>
    <property type="match status" value="1"/>
</dbReference>
<dbReference type="InterPro" id="IPR036259">
    <property type="entry name" value="MFS_trans_sf"/>
</dbReference>
<feature type="transmembrane region" description="Helical" evidence="8">
    <location>
        <begin position="413"/>
        <end position="438"/>
    </location>
</feature>
<evidence type="ECO:0000256" key="5">
    <source>
        <dbReference type="ARBA" id="ARBA00022692"/>
    </source>
</evidence>
<dbReference type="Gene3D" id="1.20.1250.20">
    <property type="entry name" value="MFS general substrate transporter like domains"/>
    <property type="match status" value="1"/>
</dbReference>
<feature type="transmembrane region" description="Helical" evidence="8">
    <location>
        <begin position="258"/>
        <end position="279"/>
    </location>
</feature>
<keyword evidence="5 8" id="KW-0812">Transmembrane</keyword>
<feature type="transmembrane region" description="Helical" evidence="8">
    <location>
        <begin position="52"/>
        <end position="69"/>
    </location>
</feature>
<dbReference type="GO" id="GO:0005886">
    <property type="term" value="C:plasma membrane"/>
    <property type="evidence" value="ECO:0007669"/>
    <property type="project" value="UniProtKB-SubCell"/>
</dbReference>
<organism evidence="10 11">
    <name type="scientific">Laodelphax striatellus</name>
    <name type="common">Small brown planthopper</name>
    <name type="synonym">Delphax striatella</name>
    <dbReference type="NCBI Taxonomy" id="195883"/>
    <lineage>
        <taxon>Eukaryota</taxon>
        <taxon>Metazoa</taxon>
        <taxon>Ecdysozoa</taxon>
        <taxon>Arthropoda</taxon>
        <taxon>Hexapoda</taxon>
        <taxon>Insecta</taxon>
        <taxon>Pterygota</taxon>
        <taxon>Neoptera</taxon>
        <taxon>Paraneoptera</taxon>
        <taxon>Hemiptera</taxon>
        <taxon>Auchenorrhyncha</taxon>
        <taxon>Fulgoroidea</taxon>
        <taxon>Delphacidae</taxon>
        <taxon>Criomorphinae</taxon>
        <taxon>Laodelphax</taxon>
    </lineage>
</organism>
<dbReference type="Proteomes" id="UP000291343">
    <property type="component" value="Unassembled WGS sequence"/>
</dbReference>
<dbReference type="InterPro" id="IPR005828">
    <property type="entry name" value="MFS_sugar_transport-like"/>
</dbReference>
<dbReference type="InterPro" id="IPR003663">
    <property type="entry name" value="Sugar/inositol_transpt"/>
</dbReference>
<feature type="transmembrane region" description="Helical" evidence="8">
    <location>
        <begin position="291"/>
        <end position="309"/>
    </location>
</feature>
<comment type="caution">
    <text evidence="10">The sequence shown here is derived from an EMBL/GenBank/DDBJ whole genome shotgun (WGS) entry which is preliminary data.</text>
</comment>
<dbReference type="GO" id="GO:0022857">
    <property type="term" value="F:transmembrane transporter activity"/>
    <property type="evidence" value="ECO:0007669"/>
    <property type="project" value="InterPro"/>
</dbReference>
<evidence type="ECO:0000256" key="4">
    <source>
        <dbReference type="ARBA" id="ARBA00022597"/>
    </source>
</evidence>
<evidence type="ECO:0000313" key="10">
    <source>
        <dbReference type="EMBL" id="RZF36292.1"/>
    </source>
</evidence>
<feature type="transmembrane region" description="Helical" evidence="8">
    <location>
        <begin position="351"/>
        <end position="372"/>
    </location>
</feature>